<dbReference type="VEuPathDB" id="FungiDB:MSYG_2671"/>
<sequence length="455" mass="50993">MDTSDSRGRPPRRSMARPRRSTRARRARTASSSEMSSEESDTFHVEERPRRRARTSRAPRDATPRDDVSEDADGADGGDVVEIDGHEYRVEDDSLVLGTDDAGEKKIDAQGRLLGGRSYRVATLSSPDRSDPERLYMLSIDIARVLGYRDSAYFFRKNPLFYKVFLTQDEKDTLVADGRLNSSLRTRNVTMVTARAVFMQMGARVVARGRMVTDDYYEAQARAEGKKEGAPVAMPSLDDILRAERRRESDRDRERGRRRPDASTYTTVDAQGETIVTTFGDAGHAPFERAEASAPRRALLQRADLSEDNWMAEYARSVRSMNAELLAARREQMVAFSRTPKRVTVPDHARAMRADDEDHLFCDTRPPWERAADTEPGVLAARQRAARAAERRARRATQPPVGLYDPHTHAPMVDTAMQPRAAHFAKVSDTPLHLPPTARLAGLCTIDTSLCFAPT</sequence>
<dbReference type="InterPro" id="IPR013933">
    <property type="entry name" value="CRC_Rsc7/Swp82"/>
</dbReference>
<feature type="region of interest" description="Disordered" evidence="1">
    <location>
        <begin position="223"/>
        <end position="265"/>
    </location>
</feature>
<feature type="region of interest" description="Disordered" evidence="1">
    <location>
        <begin position="1"/>
        <end position="85"/>
    </location>
</feature>
<dbReference type="OrthoDB" id="5598844at2759"/>
<dbReference type="STRING" id="1230383.A0A1M8A7H8"/>
<feature type="compositionally biased region" description="Basic residues" evidence="1">
    <location>
        <begin position="9"/>
        <end position="28"/>
    </location>
</feature>
<feature type="compositionally biased region" description="Basic and acidic residues" evidence="1">
    <location>
        <begin position="58"/>
        <end position="67"/>
    </location>
</feature>
<evidence type="ECO:0000313" key="3">
    <source>
        <dbReference type="Proteomes" id="UP000186303"/>
    </source>
</evidence>
<evidence type="ECO:0000256" key="1">
    <source>
        <dbReference type="SAM" id="MobiDB-lite"/>
    </source>
</evidence>
<dbReference type="Proteomes" id="UP000186303">
    <property type="component" value="Chromosome 4"/>
</dbReference>
<feature type="compositionally biased region" description="Acidic residues" evidence="1">
    <location>
        <begin position="68"/>
        <end position="82"/>
    </location>
</feature>
<gene>
    <name evidence="2" type="ORF">MSYG_2671</name>
</gene>
<organism evidence="2 3">
    <name type="scientific">Malassezia sympodialis (strain ATCC 42132)</name>
    <name type="common">Atopic eczema-associated yeast</name>
    <dbReference type="NCBI Taxonomy" id="1230383"/>
    <lineage>
        <taxon>Eukaryota</taxon>
        <taxon>Fungi</taxon>
        <taxon>Dikarya</taxon>
        <taxon>Basidiomycota</taxon>
        <taxon>Ustilaginomycotina</taxon>
        <taxon>Malasseziomycetes</taxon>
        <taxon>Malasseziales</taxon>
        <taxon>Malasseziaceae</taxon>
        <taxon>Malassezia</taxon>
    </lineage>
</organism>
<accession>A0A1M8A7H8</accession>
<reference evidence="3" key="1">
    <citation type="journal article" date="2017" name="Nucleic Acids Res.">
        <title>Proteogenomics produces comprehensive and highly accurate protein-coding gene annotation in a complete genome assembly of Malassezia sympodialis.</title>
        <authorList>
            <person name="Zhu Y."/>
            <person name="Engstroem P.G."/>
            <person name="Tellgren-Roth C."/>
            <person name="Baudo C.D."/>
            <person name="Kennell J.C."/>
            <person name="Sun S."/>
            <person name="Billmyre R.B."/>
            <person name="Schroeder M.S."/>
            <person name="Andersson A."/>
            <person name="Holm T."/>
            <person name="Sigurgeirsson B."/>
            <person name="Wu G."/>
            <person name="Sankaranarayanan S.R."/>
            <person name="Siddharthan R."/>
            <person name="Sanyal K."/>
            <person name="Lundeberg J."/>
            <person name="Nystedt B."/>
            <person name="Boekhout T."/>
            <person name="Dawson T.L. Jr."/>
            <person name="Heitman J."/>
            <person name="Scheynius A."/>
            <person name="Lehtioe J."/>
        </authorList>
    </citation>
    <scope>NUCLEOTIDE SEQUENCE [LARGE SCALE GENOMIC DNA]</scope>
    <source>
        <strain evidence="3">ATCC 42132</strain>
    </source>
</reference>
<protein>
    <submittedName>
        <fullName evidence="2">Similar to S.cerevisiae protein NPL6 (Component of the RSC chromatin remodeling complex)</fullName>
    </submittedName>
</protein>
<dbReference type="AlphaFoldDB" id="A0A1M8A7H8"/>
<feature type="compositionally biased region" description="Basic and acidic residues" evidence="1">
    <location>
        <begin position="239"/>
        <end position="261"/>
    </location>
</feature>
<name>A0A1M8A7H8_MALS4</name>
<keyword evidence="3" id="KW-1185">Reference proteome</keyword>
<dbReference type="OMA" id="TRPPWER"/>
<evidence type="ECO:0000313" key="2">
    <source>
        <dbReference type="EMBL" id="SHO78328.1"/>
    </source>
</evidence>
<proteinExistence type="predicted"/>
<dbReference type="EMBL" id="LT671824">
    <property type="protein sequence ID" value="SHO78328.1"/>
    <property type="molecule type" value="Genomic_DNA"/>
</dbReference>
<dbReference type="Pfam" id="PF08624">
    <property type="entry name" value="CRC_subunit"/>
    <property type="match status" value="1"/>
</dbReference>